<dbReference type="PANTHER" id="PTHR11596">
    <property type="entry name" value="ALKALINE PHOSPHATASE"/>
    <property type="match status" value="1"/>
</dbReference>
<dbReference type="InterPro" id="IPR001952">
    <property type="entry name" value="Alkaline_phosphatase"/>
</dbReference>
<dbReference type="Proteomes" id="UP001500804">
    <property type="component" value="Unassembled WGS sequence"/>
</dbReference>
<evidence type="ECO:0000313" key="4">
    <source>
        <dbReference type="EMBL" id="GAA5116190.1"/>
    </source>
</evidence>
<dbReference type="SUPFAM" id="SSF53649">
    <property type="entry name" value="Alkaline phosphatase-like"/>
    <property type="match status" value="1"/>
</dbReference>
<comment type="similarity">
    <text evidence="2">Belongs to the alkaline phosphatase family.</text>
</comment>
<keyword evidence="3" id="KW-0732">Signal</keyword>
<evidence type="ECO:0000256" key="2">
    <source>
        <dbReference type="RuleBase" id="RU003946"/>
    </source>
</evidence>
<dbReference type="SMART" id="SM00098">
    <property type="entry name" value="alkPPc"/>
    <property type="match status" value="1"/>
</dbReference>
<comment type="caution">
    <text evidence="4">The sequence shown here is derived from an EMBL/GenBank/DDBJ whole genome shotgun (WGS) entry which is preliminary data.</text>
</comment>
<dbReference type="Pfam" id="PF00245">
    <property type="entry name" value="Alk_phosphatase"/>
    <property type="match status" value="1"/>
</dbReference>
<evidence type="ECO:0008006" key="6">
    <source>
        <dbReference type="Google" id="ProtNLM"/>
    </source>
</evidence>
<feature type="signal peptide" evidence="3">
    <location>
        <begin position="1"/>
        <end position="27"/>
    </location>
</feature>
<dbReference type="RefSeq" id="WP_345604192.1">
    <property type="nucleotide sequence ID" value="NZ_BAABJO010000005.1"/>
</dbReference>
<gene>
    <name evidence="4" type="ORF">GCM10023320_16060</name>
</gene>
<dbReference type="EMBL" id="BAABJO010000005">
    <property type="protein sequence ID" value="GAA5116190.1"/>
    <property type="molecule type" value="Genomic_DNA"/>
</dbReference>
<dbReference type="CDD" id="cd16012">
    <property type="entry name" value="ALP"/>
    <property type="match status" value="1"/>
</dbReference>
<keyword evidence="5" id="KW-1185">Reference proteome</keyword>
<proteinExistence type="inferred from homology"/>
<reference evidence="5" key="1">
    <citation type="journal article" date="2019" name="Int. J. Syst. Evol. Microbiol.">
        <title>The Global Catalogue of Microorganisms (GCM) 10K type strain sequencing project: providing services to taxonomists for standard genome sequencing and annotation.</title>
        <authorList>
            <consortium name="The Broad Institute Genomics Platform"/>
            <consortium name="The Broad Institute Genome Sequencing Center for Infectious Disease"/>
            <person name="Wu L."/>
            <person name="Ma J."/>
        </authorList>
    </citation>
    <scope>NUCLEOTIDE SEQUENCE [LARGE SCALE GENOMIC DNA]</scope>
    <source>
        <strain evidence="5">JCM 18302</strain>
    </source>
</reference>
<dbReference type="PANTHER" id="PTHR11596:SF5">
    <property type="entry name" value="ALKALINE PHOSPHATASE"/>
    <property type="match status" value="1"/>
</dbReference>
<dbReference type="Gene3D" id="3.40.720.10">
    <property type="entry name" value="Alkaline Phosphatase, subunit A"/>
    <property type="match status" value="1"/>
</dbReference>
<dbReference type="InterPro" id="IPR017850">
    <property type="entry name" value="Alkaline_phosphatase_core_sf"/>
</dbReference>
<evidence type="ECO:0000256" key="3">
    <source>
        <dbReference type="SAM" id="SignalP"/>
    </source>
</evidence>
<keyword evidence="1" id="KW-0597">Phosphoprotein</keyword>
<organism evidence="4 5">
    <name type="scientific">Pseudonocardia adelaidensis</name>
    <dbReference type="NCBI Taxonomy" id="648754"/>
    <lineage>
        <taxon>Bacteria</taxon>
        <taxon>Bacillati</taxon>
        <taxon>Actinomycetota</taxon>
        <taxon>Actinomycetes</taxon>
        <taxon>Pseudonocardiales</taxon>
        <taxon>Pseudonocardiaceae</taxon>
        <taxon>Pseudonocardia</taxon>
    </lineage>
</organism>
<dbReference type="PRINTS" id="PR00113">
    <property type="entry name" value="ALKPHPHTASE"/>
</dbReference>
<feature type="chain" id="PRO_5045637240" description="Alkaline phosphatase" evidence="3">
    <location>
        <begin position="28"/>
        <end position="402"/>
    </location>
</feature>
<name>A0ABP9NE67_9PSEU</name>
<sequence length="402" mass="40411">MAAPPAHIRVARILAAGVLACALAACSAVPADAPAEGAREEVARSVILILGSGMGQAQHDFLRLAIAGPSGQLAMDRLDAGGSIAPVDPVSDAAAGATTLATGMPTAPGAIGVDADGQPLTTVLEHARDAGKATGLVTTAEVTDPVPAAFAAHLAPRPPIENPEGDEGEVPVDRTIARQYLEGSRVDVVLGGGAAPWSDLLGQARSLGYSTVTDAAGLRAAAADRLLGLFADGPMFEPGRPGEGRYAPAVPLPDMTRAALAALDRREAGFFLVVDEAGIDAMARTGNGGLVLEAGRALDATVQAALDFQAVNPGTLIVVAGDHETGGMNVSLADPGATRPGADGPYPAADSDQQLWLRWTRTGPTNGPVPITAGGPGAEAFDGAMANTQVFPELLEAMSISA</sequence>
<protein>
    <recommendedName>
        <fullName evidence="6">Alkaline phosphatase</fullName>
    </recommendedName>
</protein>
<evidence type="ECO:0000313" key="5">
    <source>
        <dbReference type="Proteomes" id="UP001500804"/>
    </source>
</evidence>
<evidence type="ECO:0000256" key="1">
    <source>
        <dbReference type="ARBA" id="ARBA00022553"/>
    </source>
</evidence>
<accession>A0ABP9NE67</accession>